<reference evidence="3" key="2">
    <citation type="submission" date="2015-01" db="EMBL/GenBank/DDBJ databases">
        <title>Evolutionary Origins and Diversification of the Mycorrhizal Mutualists.</title>
        <authorList>
            <consortium name="DOE Joint Genome Institute"/>
            <consortium name="Mycorrhizal Genomics Consortium"/>
            <person name="Kohler A."/>
            <person name="Kuo A."/>
            <person name="Nagy L.G."/>
            <person name="Floudas D."/>
            <person name="Copeland A."/>
            <person name="Barry K.W."/>
            <person name="Cichocki N."/>
            <person name="Veneault-Fourrey C."/>
            <person name="LaButti K."/>
            <person name="Lindquist E.A."/>
            <person name="Lipzen A."/>
            <person name="Lundell T."/>
            <person name="Morin E."/>
            <person name="Murat C."/>
            <person name="Riley R."/>
            <person name="Ohm R."/>
            <person name="Sun H."/>
            <person name="Tunlid A."/>
            <person name="Henrissat B."/>
            <person name="Grigoriev I.V."/>
            <person name="Hibbett D.S."/>
            <person name="Martin F."/>
        </authorList>
    </citation>
    <scope>NUCLEOTIDE SEQUENCE [LARGE SCALE GENOMIC DNA]</scope>
    <source>
        <strain evidence="3">F 1598</strain>
    </source>
</reference>
<protein>
    <submittedName>
        <fullName evidence="2">Uncharacterized protein</fullName>
    </submittedName>
</protein>
<name>A0A0C3EW59_PILCF</name>
<dbReference type="Proteomes" id="UP000054166">
    <property type="component" value="Unassembled WGS sequence"/>
</dbReference>
<organism evidence="2 3">
    <name type="scientific">Piloderma croceum (strain F 1598)</name>
    <dbReference type="NCBI Taxonomy" id="765440"/>
    <lineage>
        <taxon>Eukaryota</taxon>
        <taxon>Fungi</taxon>
        <taxon>Dikarya</taxon>
        <taxon>Basidiomycota</taxon>
        <taxon>Agaricomycotina</taxon>
        <taxon>Agaricomycetes</taxon>
        <taxon>Agaricomycetidae</taxon>
        <taxon>Atheliales</taxon>
        <taxon>Atheliaceae</taxon>
        <taxon>Piloderma</taxon>
    </lineage>
</organism>
<gene>
    <name evidence="2" type="ORF">PILCRDRAFT_16490</name>
</gene>
<sequence>MENLLSEPTTTSQCQGGCTYLTVVVHPHGPGPIVLNLNLGQAGSAISVGHDAAVHITPDSTCHRPASLVKPQIPAVTGAGVNGGEEDDSATESETESDQEEMCRKMSGKAQQQIPVATSVNGGEGDDSATELETESDREEMMKRIHMRLQQTAKTGKDLHSDEHVSPLHACCDSTPAPDSQPDDLLPTTSKSRAKFTQSCFSNENASRKCKASSKSPSVPLRTVRELRNV</sequence>
<feature type="region of interest" description="Disordered" evidence="1">
    <location>
        <begin position="160"/>
        <end position="189"/>
    </location>
</feature>
<accession>A0A0C3EW59</accession>
<dbReference type="HOGENOM" id="CLU_1205179_0_0_1"/>
<proteinExistence type="predicted"/>
<evidence type="ECO:0000313" key="2">
    <source>
        <dbReference type="EMBL" id="KIM72051.1"/>
    </source>
</evidence>
<dbReference type="EMBL" id="KN833169">
    <property type="protein sequence ID" value="KIM72051.1"/>
    <property type="molecule type" value="Genomic_DNA"/>
</dbReference>
<dbReference type="AlphaFoldDB" id="A0A0C3EW59"/>
<feature type="compositionally biased region" description="Acidic residues" evidence="1">
    <location>
        <begin position="84"/>
        <end position="100"/>
    </location>
</feature>
<reference evidence="2 3" key="1">
    <citation type="submission" date="2014-04" db="EMBL/GenBank/DDBJ databases">
        <authorList>
            <consortium name="DOE Joint Genome Institute"/>
            <person name="Kuo A."/>
            <person name="Tarkka M."/>
            <person name="Buscot F."/>
            <person name="Kohler A."/>
            <person name="Nagy L.G."/>
            <person name="Floudas D."/>
            <person name="Copeland A."/>
            <person name="Barry K.W."/>
            <person name="Cichocki N."/>
            <person name="Veneault-Fourrey C."/>
            <person name="LaButti K."/>
            <person name="Lindquist E.A."/>
            <person name="Lipzen A."/>
            <person name="Lundell T."/>
            <person name="Morin E."/>
            <person name="Murat C."/>
            <person name="Sun H."/>
            <person name="Tunlid A."/>
            <person name="Henrissat B."/>
            <person name="Grigoriev I.V."/>
            <person name="Hibbett D.S."/>
            <person name="Martin F."/>
            <person name="Nordberg H.P."/>
            <person name="Cantor M.N."/>
            <person name="Hua S.X."/>
        </authorList>
    </citation>
    <scope>NUCLEOTIDE SEQUENCE [LARGE SCALE GENOMIC DNA]</scope>
    <source>
        <strain evidence="2 3">F 1598</strain>
    </source>
</reference>
<feature type="compositionally biased region" description="Acidic residues" evidence="1">
    <location>
        <begin position="124"/>
        <end position="137"/>
    </location>
</feature>
<evidence type="ECO:0000256" key="1">
    <source>
        <dbReference type="SAM" id="MobiDB-lite"/>
    </source>
</evidence>
<feature type="compositionally biased region" description="Polar residues" evidence="1">
    <location>
        <begin position="109"/>
        <end position="121"/>
    </location>
</feature>
<dbReference type="InParanoid" id="A0A0C3EW59"/>
<evidence type="ECO:0000313" key="3">
    <source>
        <dbReference type="Proteomes" id="UP000054166"/>
    </source>
</evidence>
<keyword evidence="3" id="KW-1185">Reference proteome</keyword>
<feature type="region of interest" description="Disordered" evidence="1">
    <location>
        <begin position="73"/>
        <end position="137"/>
    </location>
</feature>
<feature type="region of interest" description="Disordered" evidence="1">
    <location>
        <begin position="201"/>
        <end position="230"/>
    </location>
</feature>